<evidence type="ECO:0000313" key="12">
    <source>
        <dbReference type="EMBL" id="KAG9510694.1"/>
    </source>
</evidence>
<dbReference type="PANTHER" id="PTHR43170">
    <property type="entry name" value="GMP REDUCTASE"/>
    <property type="match status" value="1"/>
</dbReference>
<evidence type="ECO:0000259" key="11">
    <source>
        <dbReference type="Pfam" id="PF00478"/>
    </source>
</evidence>
<gene>
    <name evidence="12" type="primary">GMPR2</name>
    <name evidence="12" type="ORF">GZH46_00753</name>
</gene>
<sequence>MDTIGTFEMAKSLASHEMFTAVHKHYTVEEWLKFASENSDILNYVAVSCGIGSEDNEKLAKILDKVPAIKFICIDVANGYSDSFVRFVEKARHVYPSHTIMAGNVVTGKMTKKLLLAGADIIKVGIGPGSVCTTRRKTGVGCPQLSAVLDCSVAAHELGGHIISDGGCTSPGDICKAFGAGADFVMLGGMLAGHDQCQGELIIENGRKYVSFYGMSSRKAQEKYNNGLASYRASEGKVVKVPYRGDVTSTIHDILGGLRSMCSYIGAFQLSEAHKRCQFAHVFAQTNEVFTPFDVEK</sequence>
<evidence type="ECO:0000256" key="3">
    <source>
        <dbReference type="ARBA" id="ARBA00022631"/>
    </source>
</evidence>
<dbReference type="InterPro" id="IPR050139">
    <property type="entry name" value="GMP_reductase"/>
</dbReference>
<proteinExistence type="inferred from homology"/>
<feature type="domain" description="IMP dehydrogenase/GMP reductase" evidence="11">
    <location>
        <begin position="1"/>
        <end position="282"/>
    </location>
</feature>
<keyword evidence="4" id="KW-0479">Metal-binding</keyword>
<dbReference type="EC" id="1.7.1.7" evidence="1"/>
<dbReference type="Proteomes" id="UP000825002">
    <property type="component" value="Unassembled WGS sequence"/>
</dbReference>
<dbReference type="HAMAP" id="MF_00596">
    <property type="entry name" value="GMP_reduct_type1"/>
    <property type="match status" value="1"/>
</dbReference>
<comment type="function">
    <text evidence="9">Catalyzes the irreversible NADPH-dependent deamination of GMP to IMP. It functions in the conversion of nucleobase, nucleoside and nucleotide derivatives of G to A nucleotides, and in maintaining the intracellular balance of A and G nucleotides.</text>
</comment>
<evidence type="ECO:0000256" key="5">
    <source>
        <dbReference type="ARBA" id="ARBA00022857"/>
    </source>
</evidence>
<evidence type="ECO:0000256" key="6">
    <source>
        <dbReference type="ARBA" id="ARBA00022958"/>
    </source>
</evidence>
<keyword evidence="3" id="KW-0659">Purine metabolism</keyword>
<comment type="catalytic activity">
    <reaction evidence="10">
        <text>IMP + NH4(+) + NADP(+) = GMP + NADPH + 2 H(+)</text>
        <dbReference type="Rhea" id="RHEA:17185"/>
        <dbReference type="ChEBI" id="CHEBI:15378"/>
        <dbReference type="ChEBI" id="CHEBI:28938"/>
        <dbReference type="ChEBI" id="CHEBI:57783"/>
        <dbReference type="ChEBI" id="CHEBI:58053"/>
        <dbReference type="ChEBI" id="CHEBI:58115"/>
        <dbReference type="ChEBI" id="CHEBI:58349"/>
        <dbReference type="EC" id="1.7.1.7"/>
    </reaction>
</comment>
<dbReference type="SMART" id="SM01240">
    <property type="entry name" value="IMPDH"/>
    <property type="match status" value="1"/>
</dbReference>
<accession>A0ABQ7SBA3</accession>
<dbReference type="InterPro" id="IPR013785">
    <property type="entry name" value="Aldolase_TIM"/>
</dbReference>
<organism evidence="12 13">
    <name type="scientific">Fragariocoptes setiger</name>
    <dbReference type="NCBI Taxonomy" id="1670756"/>
    <lineage>
        <taxon>Eukaryota</taxon>
        <taxon>Metazoa</taxon>
        <taxon>Ecdysozoa</taxon>
        <taxon>Arthropoda</taxon>
        <taxon>Chelicerata</taxon>
        <taxon>Arachnida</taxon>
        <taxon>Acari</taxon>
        <taxon>Acariformes</taxon>
        <taxon>Trombidiformes</taxon>
        <taxon>Prostigmata</taxon>
        <taxon>Eupodina</taxon>
        <taxon>Eriophyoidea</taxon>
        <taxon>Phytoptidae</taxon>
        <taxon>Fragariocoptes</taxon>
    </lineage>
</organism>
<feature type="non-terminal residue" evidence="12">
    <location>
        <position position="1"/>
    </location>
</feature>
<dbReference type="EMBL" id="JAIFTH010000093">
    <property type="protein sequence ID" value="KAG9510694.1"/>
    <property type="molecule type" value="Genomic_DNA"/>
</dbReference>
<evidence type="ECO:0000256" key="10">
    <source>
        <dbReference type="ARBA" id="ARBA00048616"/>
    </source>
</evidence>
<dbReference type="SUPFAM" id="SSF51412">
    <property type="entry name" value="Inosine monophosphate dehydrogenase (IMPDH)"/>
    <property type="match status" value="1"/>
</dbReference>
<keyword evidence="5" id="KW-0521">NADP</keyword>
<keyword evidence="7" id="KW-0560">Oxidoreductase</keyword>
<protein>
    <recommendedName>
        <fullName evidence="2">GMP reductase</fullName>
        <ecNumber evidence="1">1.7.1.7</ecNumber>
    </recommendedName>
    <alternativeName>
        <fullName evidence="8">Guanosine 5'-monophosphate oxidoreductase</fullName>
    </alternativeName>
</protein>
<keyword evidence="6" id="KW-0630">Potassium</keyword>
<dbReference type="InterPro" id="IPR015875">
    <property type="entry name" value="IMP_DH/GMP_Rdtase_CS"/>
</dbReference>
<dbReference type="Pfam" id="PF00478">
    <property type="entry name" value="IMPDH"/>
    <property type="match status" value="1"/>
</dbReference>
<dbReference type="PANTHER" id="PTHR43170:SF5">
    <property type="entry name" value="GMP REDUCTASE"/>
    <property type="match status" value="1"/>
</dbReference>
<evidence type="ECO:0000313" key="13">
    <source>
        <dbReference type="Proteomes" id="UP000825002"/>
    </source>
</evidence>
<evidence type="ECO:0000256" key="7">
    <source>
        <dbReference type="ARBA" id="ARBA00023002"/>
    </source>
</evidence>
<dbReference type="NCBIfam" id="NF003470">
    <property type="entry name" value="PRK05096.1"/>
    <property type="match status" value="1"/>
</dbReference>
<evidence type="ECO:0000256" key="4">
    <source>
        <dbReference type="ARBA" id="ARBA00022723"/>
    </source>
</evidence>
<dbReference type="Gene3D" id="3.20.20.70">
    <property type="entry name" value="Aldolase class I"/>
    <property type="match status" value="1"/>
</dbReference>
<dbReference type="InterPro" id="IPR001093">
    <property type="entry name" value="IMP_DH_GMPRt"/>
</dbReference>
<comment type="caution">
    <text evidence="12">The sequence shown here is derived from an EMBL/GenBank/DDBJ whole genome shotgun (WGS) entry which is preliminary data.</text>
</comment>
<evidence type="ECO:0000256" key="2">
    <source>
        <dbReference type="ARBA" id="ARBA00015800"/>
    </source>
</evidence>
<evidence type="ECO:0000256" key="8">
    <source>
        <dbReference type="ARBA" id="ARBA00030699"/>
    </source>
</evidence>
<evidence type="ECO:0000256" key="9">
    <source>
        <dbReference type="ARBA" id="ARBA00037691"/>
    </source>
</evidence>
<dbReference type="CDD" id="cd00381">
    <property type="entry name" value="IMPDH"/>
    <property type="match status" value="1"/>
</dbReference>
<name>A0ABQ7SBA3_9ACAR</name>
<keyword evidence="13" id="KW-1185">Reference proteome</keyword>
<reference evidence="12 13" key="1">
    <citation type="submission" date="2020-10" db="EMBL/GenBank/DDBJ databases">
        <authorList>
            <person name="Klimov P.B."/>
            <person name="Dyachkov S.M."/>
            <person name="Chetverikov P.E."/>
        </authorList>
    </citation>
    <scope>NUCLEOTIDE SEQUENCE [LARGE SCALE GENOMIC DNA]</scope>
    <source>
        <strain evidence="12">BMOC 18-1129-001#AD2665</strain>
        <tissue evidence="12">Entire mites</tissue>
    </source>
</reference>
<evidence type="ECO:0000256" key="1">
    <source>
        <dbReference type="ARBA" id="ARBA00012678"/>
    </source>
</evidence>
<dbReference type="InterPro" id="IPR005993">
    <property type="entry name" value="GMPR"/>
</dbReference>
<dbReference type="PROSITE" id="PS00487">
    <property type="entry name" value="IMP_DH_GMP_RED"/>
    <property type="match status" value="1"/>
</dbReference>